<evidence type="ECO:0000313" key="4">
    <source>
        <dbReference type="Proteomes" id="UP000091956"/>
    </source>
</evidence>
<dbReference type="Pfam" id="PF20938">
    <property type="entry name" value="DUF2264_C"/>
    <property type="match status" value="1"/>
</dbReference>
<gene>
    <name evidence="3" type="ORF">VE01_03185</name>
</gene>
<dbReference type="InterPro" id="IPR049237">
    <property type="entry name" value="DUF2264_C"/>
</dbReference>
<dbReference type="GeneID" id="28836571"/>
<feature type="domain" description="DUF2264" evidence="2">
    <location>
        <begin position="423"/>
        <end position="714"/>
    </location>
</feature>
<reference evidence="4" key="2">
    <citation type="journal article" date="2018" name="Nat. Commun.">
        <title>Extreme sensitivity to ultraviolet light in the fungal pathogen causing white-nose syndrome of bats.</title>
        <authorList>
            <person name="Palmer J.M."/>
            <person name="Drees K.P."/>
            <person name="Foster J.T."/>
            <person name="Lindner D.L."/>
        </authorList>
    </citation>
    <scope>NUCLEOTIDE SEQUENCE [LARGE SCALE GENOMIC DNA]</scope>
    <source>
        <strain evidence="4">UAMH 10579</strain>
    </source>
</reference>
<proteinExistence type="predicted"/>
<dbReference type="PANTHER" id="PTHR35339:SF2">
    <property type="entry name" value="DUF2264 DOMAIN-CONTAINING PROTEIN-RELATED"/>
    <property type="match status" value="1"/>
</dbReference>
<evidence type="ECO:0000313" key="3">
    <source>
        <dbReference type="EMBL" id="OBT98410.1"/>
    </source>
</evidence>
<organism evidence="3 4">
    <name type="scientific">Pseudogymnoascus verrucosus</name>
    <dbReference type="NCBI Taxonomy" id="342668"/>
    <lineage>
        <taxon>Eukaryota</taxon>
        <taxon>Fungi</taxon>
        <taxon>Dikarya</taxon>
        <taxon>Ascomycota</taxon>
        <taxon>Pezizomycotina</taxon>
        <taxon>Leotiomycetes</taxon>
        <taxon>Thelebolales</taxon>
        <taxon>Thelebolaceae</taxon>
        <taxon>Pseudogymnoascus</taxon>
    </lineage>
</organism>
<sequence>MPHHTGLTGFTDNPFATRADCIAATHALLAQLKPYTSPLGARVRLHAATGTHFDEVAAQVEGFARPLWAVGALFASEASDANSPSSTDPRLRSWINGLIAGTDPANASGVDGEYWGEFHDTDQRMVELEIVAYALLSAPAVFTPPLPLDPLNPSAADEENLRARRNLITYMRSINGKAMPVNNWRFFRILTNLALVKVLRVPLAEVKGAMDEDHAVLEGFYRSGGWASDGIWSGDGDRQADYYSGSFAIQFSQLLYVKYASDIDPKRCEVFRSRAGEFASGFWRYFDVNGAAIPFGRSLTYRFSFAAFWSALALLDISLPAPLSPGVVKGLLLRHLRWWAKQPDIFNIDGTLNIGYCYPNMYMSEDYNSPQSPYWCFKSFCAIALPKDHNFWTCEELPHPLAESVMPTLLSFSEEPKQQHVSILALDAPKHILISSRNHHFLLSSGQFASWPMKATEAKYGKFAYSSAFGFSVPTGPLLEQLAPDSTLAISEDHGDSWRVRWKSAETIIGAANVHFANGHSTTVSTLVNCWSPSKMSGLAVETTLIPPSDRWPDWHIRIHRITRAAVRAGSGAAHTVLTAEGGFAIAGRRKRDAGTLPKLFPEDLRDIRDSAMEEGVLEDGAAALIVSYAGASGIAHLRPSSSARGTVLKPDANTNLITQRTLIPTVRHELKFDAGAEGGEEVAVLIVGVFAVDTKGVEDLGDMWRRWNDKPMVMFKGEGREVAEECIVLE</sequence>
<name>A0A1B8GRI5_9PEZI</name>
<dbReference type="PIRSF" id="PIRSF014753">
    <property type="entry name" value="UCP014753"/>
    <property type="match status" value="1"/>
</dbReference>
<dbReference type="OrthoDB" id="5150166at2759"/>
<dbReference type="AlphaFoldDB" id="A0A1B8GRI5"/>
<accession>A0A1B8GRI5</accession>
<evidence type="ECO:0000259" key="1">
    <source>
        <dbReference type="Pfam" id="PF10022"/>
    </source>
</evidence>
<dbReference type="Pfam" id="PF10022">
    <property type="entry name" value="DUF2264"/>
    <property type="match status" value="1"/>
</dbReference>
<evidence type="ECO:0000259" key="2">
    <source>
        <dbReference type="Pfam" id="PF20938"/>
    </source>
</evidence>
<dbReference type="EMBL" id="KV460217">
    <property type="protein sequence ID" value="OBT98410.1"/>
    <property type="molecule type" value="Genomic_DNA"/>
</dbReference>
<feature type="domain" description="DUF2264" evidence="1">
    <location>
        <begin position="17"/>
        <end position="398"/>
    </location>
</feature>
<dbReference type="PANTHER" id="PTHR35339">
    <property type="entry name" value="LINALOOL DEHYDRATASE_ISOMERASE DOMAIN-CONTAINING PROTEIN"/>
    <property type="match status" value="1"/>
</dbReference>
<keyword evidence="4" id="KW-1185">Reference proteome</keyword>
<reference evidence="3 4" key="1">
    <citation type="submission" date="2016-03" db="EMBL/GenBank/DDBJ databases">
        <title>Comparative genomics of Pseudogymnoascus destructans, the fungus causing white-nose syndrome of bats.</title>
        <authorList>
            <person name="Palmer J.M."/>
            <person name="Drees K.P."/>
            <person name="Foster J.T."/>
            <person name="Lindner D.L."/>
        </authorList>
    </citation>
    <scope>NUCLEOTIDE SEQUENCE [LARGE SCALE GENOMIC DNA]</scope>
    <source>
        <strain evidence="3 4">UAMH 10579</strain>
    </source>
</reference>
<dbReference type="Proteomes" id="UP000091956">
    <property type="component" value="Unassembled WGS sequence"/>
</dbReference>
<dbReference type="InterPro" id="IPR016624">
    <property type="entry name" value="UCP014753"/>
</dbReference>
<dbReference type="RefSeq" id="XP_018132143.1">
    <property type="nucleotide sequence ID" value="XM_018272683.2"/>
</dbReference>
<dbReference type="InterPro" id="IPR049349">
    <property type="entry name" value="DUF2264_N"/>
</dbReference>
<evidence type="ECO:0008006" key="5">
    <source>
        <dbReference type="Google" id="ProtNLM"/>
    </source>
</evidence>
<protein>
    <recommendedName>
        <fullName evidence="5">DUF2264 domain-containing protein</fullName>
    </recommendedName>
</protein>